<dbReference type="Proteomes" id="UP000709295">
    <property type="component" value="Unassembled WGS sequence"/>
</dbReference>
<evidence type="ECO:0000313" key="1">
    <source>
        <dbReference type="EMBL" id="KAG6947200.1"/>
    </source>
</evidence>
<protein>
    <submittedName>
        <fullName evidence="1">Uncharacterized protein</fullName>
    </submittedName>
</protein>
<proteinExistence type="predicted"/>
<name>A0A8J5LZE3_9STRA</name>
<accession>A0A8J5LZE3</accession>
<gene>
    <name evidence="1" type="ORF">JG688_00015644</name>
</gene>
<keyword evidence="2" id="KW-1185">Reference proteome</keyword>
<dbReference type="EMBL" id="JAENGY010001743">
    <property type="protein sequence ID" value="KAG6947200.1"/>
    <property type="molecule type" value="Genomic_DNA"/>
</dbReference>
<comment type="caution">
    <text evidence="1">The sequence shown here is derived from an EMBL/GenBank/DDBJ whole genome shotgun (WGS) entry which is preliminary data.</text>
</comment>
<reference evidence="1" key="1">
    <citation type="submission" date="2021-01" db="EMBL/GenBank/DDBJ databases">
        <title>Phytophthora aleatoria, a newly-described species from Pinus radiata is distinct from Phytophthora cactorum isolates based on comparative genomics.</title>
        <authorList>
            <person name="Mcdougal R."/>
            <person name="Panda P."/>
            <person name="Williams N."/>
            <person name="Studholme D.J."/>
        </authorList>
    </citation>
    <scope>NUCLEOTIDE SEQUENCE</scope>
    <source>
        <strain evidence="1">NZFS 4037</strain>
    </source>
</reference>
<sequence>MPTFSGKPTESVDEFIFRAKLFMDGKCIDYTAATNMQRVIAILAANLRNGAASYTMPK</sequence>
<evidence type="ECO:0000313" key="2">
    <source>
        <dbReference type="Proteomes" id="UP000709295"/>
    </source>
</evidence>
<dbReference type="AlphaFoldDB" id="A0A8J5LZE3"/>
<organism evidence="1 2">
    <name type="scientific">Phytophthora aleatoria</name>
    <dbReference type="NCBI Taxonomy" id="2496075"/>
    <lineage>
        <taxon>Eukaryota</taxon>
        <taxon>Sar</taxon>
        <taxon>Stramenopiles</taxon>
        <taxon>Oomycota</taxon>
        <taxon>Peronosporomycetes</taxon>
        <taxon>Peronosporales</taxon>
        <taxon>Peronosporaceae</taxon>
        <taxon>Phytophthora</taxon>
    </lineage>
</organism>